<dbReference type="AlphaFoldDB" id="A0A1D2VI32"/>
<dbReference type="InterPro" id="IPR038765">
    <property type="entry name" value="Papain-like_cys_pep_sf"/>
</dbReference>
<keyword evidence="6 9" id="KW-0788">Thiol protease</keyword>
<feature type="active site" evidence="10">
    <location>
        <position position="76"/>
    </location>
</feature>
<keyword evidence="12" id="KW-1185">Reference proteome</keyword>
<dbReference type="PROSITE" id="PS00139">
    <property type="entry name" value="THIOL_PROTEASE_CYS"/>
    <property type="match status" value="1"/>
</dbReference>
<comment type="subcellular location">
    <subcellularLocation>
        <location evidence="9">Mitochondrion</location>
    </subcellularLocation>
    <subcellularLocation>
        <location evidence="9">Cytoplasm</location>
    </subcellularLocation>
</comment>
<dbReference type="PANTHER" id="PTHR10363:SF2">
    <property type="entry name" value="BLEOMYCIN HYDROLASE"/>
    <property type="match status" value="1"/>
</dbReference>
<dbReference type="Pfam" id="PF03051">
    <property type="entry name" value="Peptidase_C1_2"/>
    <property type="match status" value="1"/>
</dbReference>
<evidence type="ECO:0000313" key="11">
    <source>
        <dbReference type="EMBL" id="ODV61127.1"/>
    </source>
</evidence>
<sequence length="457" mass="52721">MADQFGGISISSLKSWDKDFKADSTTQLASRILTNADPDEILVDRNSLLKNYSNVFSNKIKVEGSPITNQKSSGRCWLFAATNILRIPLITKYNLKEFQLSPTYIFFYDKLEKSNFFLQQIISTYKEPVDSRLVQHLLSDPVSDGGQFDMFINVIKKYGIVPNTIFPDTFSSTASRKLNSLITTKLREFAEILRGNLEKDLSVEELVIDMQKDIYRLLTLFLGTPPKPNDEFTWEFYDKDSNYSGLTFTPLSFFNDIINKEFNITDSISLLNDPRNPYENMIKIDRLGNVFGSKIVSYLNLDISILTKVLVDRIKNNKPVFFGSHTPMYMHKKLGVMDIQLWDYKVIGFKPKQLKASRLIYHQSLMTHAMVITAVHIDPNTNKPVRYRVENSWGETTGIKGYYIMTQEYFEEYCYQIVCDREDIKEYLYLLEKEPIVLPPYDPCGSLAICGKTDINL</sequence>
<evidence type="ECO:0000256" key="7">
    <source>
        <dbReference type="ARBA" id="ARBA00025347"/>
    </source>
</evidence>
<reference evidence="12" key="1">
    <citation type="submission" date="2016-05" db="EMBL/GenBank/DDBJ databases">
        <title>Comparative genomics of biotechnologically important yeasts.</title>
        <authorList>
            <consortium name="DOE Joint Genome Institute"/>
            <person name="Riley R."/>
            <person name="Haridas S."/>
            <person name="Wolfe K.H."/>
            <person name="Lopes M.R."/>
            <person name="Hittinger C.T."/>
            <person name="Goker M."/>
            <person name="Salamov A."/>
            <person name="Wisecaver J."/>
            <person name="Long T.M."/>
            <person name="Aerts A.L."/>
            <person name="Barry K."/>
            <person name="Choi C."/>
            <person name="Clum A."/>
            <person name="Coughlan A.Y."/>
            <person name="Deshpande S."/>
            <person name="Douglass A.P."/>
            <person name="Hanson S.J."/>
            <person name="Klenk H.-P."/>
            <person name="Labutti K."/>
            <person name="Lapidus A."/>
            <person name="Lindquist E."/>
            <person name="Lipzen A."/>
            <person name="Meier-Kolthoff J.P."/>
            <person name="Ohm R.A."/>
            <person name="Otillar R.P."/>
            <person name="Pangilinan J."/>
            <person name="Peng Y."/>
            <person name="Rokas A."/>
            <person name="Rosa C.A."/>
            <person name="Scheuner C."/>
            <person name="Sibirny A.A."/>
            <person name="Slot J.C."/>
            <person name="Stielow J.B."/>
            <person name="Sun H."/>
            <person name="Kurtzman C.P."/>
            <person name="Blackwell M."/>
            <person name="Grigoriev I.V."/>
            <person name="Jeffries T.W."/>
        </authorList>
    </citation>
    <scope>NUCLEOTIDE SEQUENCE [LARGE SCALE GENOMIC DNA]</scope>
    <source>
        <strain evidence="12">DSM 1968</strain>
    </source>
</reference>
<dbReference type="SUPFAM" id="SSF54001">
    <property type="entry name" value="Cysteine proteinases"/>
    <property type="match status" value="1"/>
</dbReference>
<dbReference type="InterPro" id="IPR000169">
    <property type="entry name" value="Pept_cys_AS"/>
</dbReference>
<evidence type="ECO:0000256" key="8">
    <source>
        <dbReference type="ARBA" id="ARBA00026080"/>
    </source>
</evidence>
<feature type="active site" evidence="10">
    <location>
        <position position="368"/>
    </location>
</feature>
<dbReference type="GO" id="GO:0070005">
    <property type="term" value="F:cysteine-type aminopeptidase activity"/>
    <property type="evidence" value="ECO:0007669"/>
    <property type="project" value="InterPro"/>
</dbReference>
<dbReference type="GO" id="GO:0043418">
    <property type="term" value="P:homocysteine catabolic process"/>
    <property type="evidence" value="ECO:0007669"/>
    <property type="project" value="TreeGrafter"/>
</dbReference>
<dbReference type="FunCoup" id="A0A1D2VI32">
    <property type="interactions" value="708"/>
</dbReference>
<evidence type="ECO:0000313" key="12">
    <source>
        <dbReference type="Proteomes" id="UP000095038"/>
    </source>
</evidence>
<evidence type="ECO:0000256" key="1">
    <source>
        <dbReference type="ARBA" id="ARBA00000423"/>
    </source>
</evidence>
<dbReference type="EMBL" id="KV454480">
    <property type="protein sequence ID" value="ODV61127.1"/>
    <property type="molecule type" value="Genomic_DNA"/>
</dbReference>
<dbReference type="Proteomes" id="UP000095038">
    <property type="component" value="Unassembled WGS sequence"/>
</dbReference>
<evidence type="ECO:0000256" key="5">
    <source>
        <dbReference type="ARBA" id="ARBA00022801"/>
    </source>
</evidence>
<dbReference type="PANTHER" id="PTHR10363">
    <property type="entry name" value="BLEOMYCIN HYDROLASE"/>
    <property type="match status" value="1"/>
</dbReference>
<dbReference type="GO" id="GO:0005739">
    <property type="term" value="C:mitochondrion"/>
    <property type="evidence" value="ECO:0007669"/>
    <property type="project" value="UniProtKB-SubCell"/>
</dbReference>
<dbReference type="GO" id="GO:0009636">
    <property type="term" value="P:response to toxic substance"/>
    <property type="evidence" value="ECO:0007669"/>
    <property type="project" value="TreeGrafter"/>
</dbReference>
<evidence type="ECO:0000256" key="6">
    <source>
        <dbReference type="ARBA" id="ARBA00022807"/>
    </source>
</evidence>
<comment type="catalytic activity">
    <reaction evidence="1 9">
        <text>Inactivates bleomycin B2 (a cytotoxic glycometallopeptide) by hydrolysis of a carboxyamide bond of beta-aminoalanine, but also shows general aminopeptidase activity. The specificity varies somewhat with source, but amino acid arylamides of Met, Leu and Ala are preferred.</text>
        <dbReference type="EC" id="3.4.22.40"/>
    </reaction>
</comment>
<gene>
    <name evidence="11" type="ORF">ASCRUDRAFT_75851</name>
</gene>
<dbReference type="GO" id="GO:0004197">
    <property type="term" value="F:cysteine-type endopeptidase activity"/>
    <property type="evidence" value="ECO:0007669"/>
    <property type="project" value="UniProtKB-EC"/>
</dbReference>
<keyword evidence="5 9" id="KW-0378">Hydrolase</keyword>
<keyword evidence="9" id="KW-0496">Mitochondrion</keyword>
<dbReference type="OrthoDB" id="2666448at2759"/>
<dbReference type="CDD" id="cd00585">
    <property type="entry name" value="Peptidase_C1B"/>
    <property type="match status" value="1"/>
</dbReference>
<name>A0A1D2VI32_9ASCO</name>
<comment type="function">
    <text evidence="9">Has aminopeptidase activity, shortening substrate peptides sequentially by 1 amino acid. Has bleomycin hydrolase activity, which can protect the cell from the toxic effects of bleomycin. Has homocysteine-thiolactonase activity, protecting the cell against homocysteine toxicity.</text>
</comment>
<dbReference type="Gene3D" id="3.90.70.10">
    <property type="entry name" value="Cysteine proteinases"/>
    <property type="match status" value="1"/>
</dbReference>
<evidence type="ECO:0000256" key="4">
    <source>
        <dbReference type="ARBA" id="ARBA00022670"/>
    </source>
</evidence>
<comment type="similarity">
    <text evidence="9">Belongs to the peptidase C1 family.</text>
</comment>
<dbReference type="GeneID" id="30966875"/>
<proteinExistence type="inferred from homology"/>
<evidence type="ECO:0000256" key="2">
    <source>
        <dbReference type="ARBA" id="ARBA00012465"/>
    </source>
</evidence>
<evidence type="ECO:0000256" key="3">
    <source>
        <dbReference type="ARBA" id="ARBA00016900"/>
    </source>
</evidence>
<dbReference type="InterPro" id="IPR004134">
    <property type="entry name" value="Peptidase_C1B"/>
</dbReference>
<dbReference type="EC" id="3.4.22.40" evidence="2 9"/>
<keyword evidence="4 9" id="KW-0645">Protease</keyword>
<organism evidence="11 12">
    <name type="scientific">Ascoidea rubescens DSM 1968</name>
    <dbReference type="NCBI Taxonomy" id="1344418"/>
    <lineage>
        <taxon>Eukaryota</taxon>
        <taxon>Fungi</taxon>
        <taxon>Dikarya</taxon>
        <taxon>Ascomycota</taxon>
        <taxon>Saccharomycotina</taxon>
        <taxon>Saccharomycetes</taxon>
        <taxon>Ascoideaceae</taxon>
        <taxon>Ascoidea</taxon>
    </lineage>
</organism>
<accession>A0A1D2VI32</accession>
<comment type="subunit">
    <text evidence="8">Homohexamer. Binds to nucleic acids. Binds single-stranded DNA and RNA with higher affinity than double-stranded DNA.</text>
</comment>
<dbReference type="GO" id="GO:0006508">
    <property type="term" value="P:proteolysis"/>
    <property type="evidence" value="ECO:0007669"/>
    <property type="project" value="UniProtKB-KW"/>
</dbReference>
<keyword evidence="9" id="KW-0963">Cytoplasm</keyword>
<feature type="active site" evidence="10">
    <location>
        <position position="391"/>
    </location>
</feature>
<dbReference type="RefSeq" id="XP_020047434.1">
    <property type="nucleotide sequence ID" value="XM_020193239.1"/>
</dbReference>
<dbReference type="STRING" id="1344418.A0A1D2VI32"/>
<comment type="function">
    <text evidence="7">The normal physiological role of the enzyme is unknown, but it is not essential for the viability of yeast cells. Has aminopeptidase activity, shortening substrate peptides sequentially by 1 amino acid. Has bleomycin hydrolase activity, which can protect the cell from the toxic effects of bleomycin. Has homocysteine-thiolactonase activity, protecting the cell against homocysteine toxicity. Acts as a repressor in the GAL4 regulatory system, but this does not require either the peptidase or nucleic acid-binding activities.</text>
</comment>
<evidence type="ECO:0000256" key="9">
    <source>
        <dbReference type="PIRNR" id="PIRNR005700"/>
    </source>
</evidence>
<protein>
    <recommendedName>
        <fullName evidence="3 9">Cysteine proteinase 1, mitochondrial</fullName>
        <ecNumber evidence="2 9">3.4.22.40</ecNumber>
    </recommendedName>
</protein>
<evidence type="ECO:0000256" key="10">
    <source>
        <dbReference type="PIRSR" id="PIRSR005700-1"/>
    </source>
</evidence>
<dbReference type="InParanoid" id="A0A1D2VI32"/>
<dbReference type="PIRSF" id="PIRSF005700">
    <property type="entry name" value="PepC"/>
    <property type="match status" value="1"/>
</dbReference>